<proteinExistence type="predicted"/>
<dbReference type="OrthoDB" id="9791143at2"/>
<dbReference type="Pfam" id="PF01638">
    <property type="entry name" value="HxlR"/>
    <property type="match status" value="1"/>
</dbReference>
<keyword evidence="3" id="KW-1185">Reference proteome</keyword>
<feature type="domain" description="HTH hxlR-type" evidence="1">
    <location>
        <begin position="1"/>
        <end position="63"/>
    </location>
</feature>
<reference evidence="3" key="1">
    <citation type="submission" date="2017-11" db="EMBL/GenBank/DDBJ databases">
        <authorList>
            <person name="Zhu W."/>
        </authorList>
    </citation>
    <scope>NUCLEOTIDE SEQUENCE [LARGE SCALE GENOMIC DNA]</scope>
    <source>
        <strain evidence="3">CAU 1183</strain>
    </source>
</reference>
<gene>
    <name evidence="2" type="ORF">CWR48_19300</name>
</gene>
<dbReference type="InterPro" id="IPR002577">
    <property type="entry name" value="HTH_HxlR"/>
</dbReference>
<sequence>METAINILVGKWKPVILYHLFENETLRFSELQRSIPMPMPEWGVKHLQHLDELYGEKQISQRD</sequence>
<protein>
    <recommendedName>
        <fullName evidence="1">HTH hxlR-type domain-containing protein</fullName>
    </recommendedName>
</protein>
<dbReference type="InterPro" id="IPR036388">
    <property type="entry name" value="WH-like_DNA-bd_sf"/>
</dbReference>
<evidence type="ECO:0000259" key="1">
    <source>
        <dbReference type="PROSITE" id="PS51118"/>
    </source>
</evidence>
<dbReference type="InterPro" id="IPR036390">
    <property type="entry name" value="WH_DNA-bd_sf"/>
</dbReference>
<evidence type="ECO:0000313" key="3">
    <source>
        <dbReference type="Proteomes" id="UP000257143"/>
    </source>
</evidence>
<accession>A0A3D8PIW0</accession>
<name>A0A3D8PIW0_9BACI</name>
<dbReference type="AlphaFoldDB" id="A0A3D8PIW0"/>
<dbReference type="EMBL" id="PIOC01000033">
    <property type="protein sequence ID" value="RDW15179.1"/>
    <property type="molecule type" value="Genomic_DNA"/>
</dbReference>
<organism evidence="2 3">
    <name type="scientific">Oceanobacillus arenosus</name>
    <dbReference type="NCBI Taxonomy" id="1229153"/>
    <lineage>
        <taxon>Bacteria</taxon>
        <taxon>Bacillati</taxon>
        <taxon>Bacillota</taxon>
        <taxon>Bacilli</taxon>
        <taxon>Bacillales</taxon>
        <taxon>Bacillaceae</taxon>
        <taxon>Oceanobacillus</taxon>
    </lineage>
</organism>
<dbReference type="PROSITE" id="PS51118">
    <property type="entry name" value="HTH_HXLR"/>
    <property type="match status" value="1"/>
</dbReference>
<comment type="caution">
    <text evidence="2">The sequence shown here is derived from an EMBL/GenBank/DDBJ whole genome shotgun (WGS) entry which is preliminary data.</text>
</comment>
<dbReference type="Gene3D" id="1.10.10.10">
    <property type="entry name" value="Winged helix-like DNA-binding domain superfamily/Winged helix DNA-binding domain"/>
    <property type="match status" value="1"/>
</dbReference>
<evidence type="ECO:0000313" key="2">
    <source>
        <dbReference type="EMBL" id="RDW15179.1"/>
    </source>
</evidence>
<dbReference type="SUPFAM" id="SSF46785">
    <property type="entry name" value="Winged helix' DNA-binding domain"/>
    <property type="match status" value="1"/>
</dbReference>
<dbReference type="Proteomes" id="UP000257143">
    <property type="component" value="Unassembled WGS sequence"/>
</dbReference>